<dbReference type="EMBL" id="LN483166">
    <property type="protein sequence ID" value="CED84409.1"/>
    <property type="molecule type" value="Genomic_DNA"/>
</dbReference>
<comment type="subcellular location">
    <subcellularLocation>
        <location evidence="1">Membrane</location>
        <topology evidence="1">Multi-pass membrane protein</topology>
    </subcellularLocation>
</comment>
<accession>A0A0F7SUP0</accession>
<evidence type="ECO:0000256" key="9">
    <source>
        <dbReference type="SAM" id="MobiDB-lite"/>
    </source>
</evidence>
<feature type="transmembrane region" description="Helical" evidence="10">
    <location>
        <begin position="175"/>
        <end position="198"/>
    </location>
</feature>
<evidence type="ECO:0000256" key="2">
    <source>
        <dbReference type="ARBA" id="ARBA00010992"/>
    </source>
</evidence>
<dbReference type="InterPro" id="IPR020846">
    <property type="entry name" value="MFS_dom"/>
</dbReference>
<dbReference type="AlphaFoldDB" id="A0A0F7SUP0"/>
<feature type="transmembrane region" description="Helical" evidence="10">
    <location>
        <begin position="44"/>
        <end position="62"/>
    </location>
</feature>
<feature type="transmembrane region" description="Helical" evidence="10">
    <location>
        <begin position="218"/>
        <end position="237"/>
    </location>
</feature>
<keyword evidence="6 10" id="KW-0472">Membrane</keyword>
<feature type="transmembrane region" description="Helical" evidence="10">
    <location>
        <begin position="88"/>
        <end position="107"/>
    </location>
</feature>
<sequence>MEVQRPLNKHNPSDNDVNQEQPNDDMDQLMANEGKSTGVFGGKGLLYGVSTFASLGVFLFGYDQGVMSGIITGPYFQAYFQNPDPVKIGTMVSVLEIGAFVTSLIAGKLADIKGRTFTIGLGSFIFVIGGALQTFTTGFNSMIVGRLVSGFGVGMLSMIVPCYQAEVSPAHNRGLLGCVEFTGNIVGYASSVWIDYFASFLKSDLSWRIPLSIPQPFLSPQIHSIIGVILALGSLVIPESPRHLIAVGRDDEGIKVIAALRGKMEDDIEVREEYEGVRDVVTADKAINDKSYKALWRRYRGRVLIAASSQMFAQLNGINVVSYYAPLVFEQAGWIGRDAILMTGINGIIYVLSTIPTWYLVDRMGRRPILLSGAVVMSLALTGVGYFMYLDLAFTPNAVVVCVIIFNAAFGASWGPLPWLYPPEIMPLAFRAKGVSISTATDLIAWRLYPVHAFFCICSFVVVYFLYPETCGVPLENMNELFGDEMDDPDSDSDSESGDSGSGFQTPSGYSNSRPNSRPGSRTSSPGPANSKGWLSFTRRGAQKSAVRYEALDQETA</sequence>
<dbReference type="InterPro" id="IPR050360">
    <property type="entry name" value="MFS_Sugar_Transporters"/>
</dbReference>
<evidence type="ECO:0000256" key="1">
    <source>
        <dbReference type="ARBA" id="ARBA00004141"/>
    </source>
</evidence>
<dbReference type="PANTHER" id="PTHR48022:SF73">
    <property type="entry name" value="METABOLITE TRANSPORT PROTEIN YDL199C-RELATED"/>
    <property type="match status" value="1"/>
</dbReference>
<feature type="compositionally biased region" description="Acidic residues" evidence="9">
    <location>
        <begin position="482"/>
        <end position="497"/>
    </location>
</feature>
<evidence type="ECO:0000313" key="12">
    <source>
        <dbReference type="EMBL" id="CED84409.1"/>
    </source>
</evidence>
<feature type="domain" description="Major facilitator superfamily (MFS) profile" evidence="11">
    <location>
        <begin position="49"/>
        <end position="486"/>
    </location>
</feature>
<dbReference type="InterPro" id="IPR005828">
    <property type="entry name" value="MFS_sugar_transport-like"/>
</dbReference>
<dbReference type="NCBIfam" id="TIGR00879">
    <property type="entry name" value="SP"/>
    <property type="match status" value="1"/>
</dbReference>
<evidence type="ECO:0000256" key="4">
    <source>
        <dbReference type="ARBA" id="ARBA00022692"/>
    </source>
</evidence>
<dbReference type="SUPFAM" id="SSF103473">
    <property type="entry name" value="MFS general substrate transporter"/>
    <property type="match status" value="1"/>
</dbReference>
<evidence type="ECO:0000256" key="5">
    <source>
        <dbReference type="ARBA" id="ARBA00022989"/>
    </source>
</evidence>
<feature type="transmembrane region" description="Helical" evidence="10">
    <location>
        <begin position="119"/>
        <end position="137"/>
    </location>
</feature>
<feature type="transmembrane region" description="Helical" evidence="10">
    <location>
        <begin position="448"/>
        <end position="467"/>
    </location>
</feature>
<evidence type="ECO:0000256" key="7">
    <source>
        <dbReference type="ARBA" id="ARBA00049119"/>
    </source>
</evidence>
<feature type="transmembrane region" description="Helical" evidence="10">
    <location>
        <begin position="303"/>
        <end position="327"/>
    </location>
</feature>
<evidence type="ECO:0000256" key="10">
    <source>
        <dbReference type="SAM" id="Phobius"/>
    </source>
</evidence>
<evidence type="ECO:0000256" key="3">
    <source>
        <dbReference type="ARBA" id="ARBA00022448"/>
    </source>
</evidence>
<keyword evidence="3 8" id="KW-0813">Transport</keyword>
<feature type="transmembrane region" description="Helical" evidence="10">
    <location>
        <begin position="368"/>
        <end position="389"/>
    </location>
</feature>
<protein>
    <submittedName>
        <fullName evidence="12">General substrate transporter</fullName>
    </submittedName>
</protein>
<feature type="transmembrane region" description="Helical" evidence="10">
    <location>
        <begin position="339"/>
        <end position="361"/>
    </location>
</feature>
<proteinExistence type="inferred from homology"/>
<comment type="similarity">
    <text evidence="2 8">Belongs to the major facilitator superfamily. Sugar transporter (TC 2.A.1.1) family.</text>
</comment>
<dbReference type="PROSITE" id="PS00217">
    <property type="entry name" value="SUGAR_TRANSPORT_2"/>
    <property type="match status" value="1"/>
</dbReference>
<evidence type="ECO:0000256" key="8">
    <source>
        <dbReference type="RuleBase" id="RU003346"/>
    </source>
</evidence>
<evidence type="ECO:0000256" key="6">
    <source>
        <dbReference type="ARBA" id="ARBA00023136"/>
    </source>
</evidence>
<comment type="catalytic activity">
    <reaction evidence="7">
        <text>myo-inositol(out) + H(+)(out) = myo-inositol(in) + H(+)(in)</text>
        <dbReference type="Rhea" id="RHEA:60364"/>
        <dbReference type="ChEBI" id="CHEBI:15378"/>
        <dbReference type="ChEBI" id="CHEBI:17268"/>
    </reaction>
</comment>
<dbReference type="InterPro" id="IPR005829">
    <property type="entry name" value="Sugar_transporter_CS"/>
</dbReference>
<feature type="region of interest" description="Disordered" evidence="9">
    <location>
        <begin position="482"/>
        <end position="539"/>
    </location>
</feature>
<dbReference type="GO" id="GO:0005351">
    <property type="term" value="F:carbohydrate:proton symporter activity"/>
    <property type="evidence" value="ECO:0007669"/>
    <property type="project" value="TreeGrafter"/>
</dbReference>
<evidence type="ECO:0000259" key="11">
    <source>
        <dbReference type="PROSITE" id="PS50850"/>
    </source>
</evidence>
<dbReference type="Gene3D" id="1.20.1250.20">
    <property type="entry name" value="MFS general substrate transporter like domains"/>
    <property type="match status" value="1"/>
</dbReference>
<dbReference type="InterPro" id="IPR003663">
    <property type="entry name" value="Sugar/inositol_transpt"/>
</dbReference>
<keyword evidence="4 10" id="KW-0812">Transmembrane</keyword>
<dbReference type="PROSITE" id="PS50850">
    <property type="entry name" value="MFS"/>
    <property type="match status" value="1"/>
</dbReference>
<dbReference type="PANTHER" id="PTHR48022">
    <property type="entry name" value="PLASTIDIC GLUCOSE TRANSPORTER 4"/>
    <property type="match status" value="1"/>
</dbReference>
<feature type="transmembrane region" description="Helical" evidence="10">
    <location>
        <begin position="143"/>
        <end position="163"/>
    </location>
</feature>
<organism evidence="12">
    <name type="scientific">Phaffia rhodozyma</name>
    <name type="common">Yeast</name>
    <name type="synonym">Xanthophyllomyces dendrorhous</name>
    <dbReference type="NCBI Taxonomy" id="264483"/>
    <lineage>
        <taxon>Eukaryota</taxon>
        <taxon>Fungi</taxon>
        <taxon>Dikarya</taxon>
        <taxon>Basidiomycota</taxon>
        <taxon>Agaricomycotina</taxon>
        <taxon>Tremellomycetes</taxon>
        <taxon>Cystofilobasidiales</taxon>
        <taxon>Mrakiaceae</taxon>
        <taxon>Phaffia</taxon>
    </lineage>
</organism>
<reference evidence="12" key="1">
    <citation type="submission" date="2014-08" db="EMBL/GenBank/DDBJ databases">
        <authorList>
            <person name="Sharma Rahul"/>
            <person name="Thines Marco"/>
        </authorList>
    </citation>
    <scope>NUCLEOTIDE SEQUENCE</scope>
</reference>
<name>A0A0F7SUP0_PHARH</name>
<dbReference type="InterPro" id="IPR036259">
    <property type="entry name" value="MFS_trans_sf"/>
</dbReference>
<feature type="transmembrane region" description="Helical" evidence="10">
    <location>
        <begin position="395"/>
        <end position="421"/>
    </location>
</feature>
<dbReference type="PRINTS" id="PR00171">
    <property type="entry name" value="SUGRTRNSPORT"/>
</dbReference>
<dbReference type="Pfam" id="PF00083">
    <property type="entry name" value="Sugar_tr"/>
    <property type="match status" value="1"/>
</dbReference>
<feature type="region of interest" description="Disordered" evidence="9">
    <location>
        <begin position="1"/>
        <end position="31"/>
    </location>
</feature>
<dbReference type="GO" id="GO:0016020">
    <property type="term" value="C:membrane"/>
    <property type="evidence" value="ECO:0007669"/>
    <property type="project" value="UniProtKB-SubCell"/>
</dbReference>
<keyword evidence="5 10" id="KW-1133">Transmembrane helix</keyword>
<feature type="compositionally biased region" description="Low complexity" evidence="9">
    <location>
        <begin position="511"/>
        <end position="528"/>
    </location>
</feature>